<evidence type="ECO:0000313" key="4">
    <source>
        <dbReference type="Proteomes" id="UP001215598"/>
    </source>
</evidence>
<dbReference type="EMBL" id="JARKIB010000051">
    <property type="protein sequence ID" value="KAJ7754793.1"/>
    <property type="molecule type" value="Genomic_DNA"/>
</dbReference>
<evidence type="ECO:0000313" key="3">
    <source>
        <dbReference type="EMBL" id="KAJ7754793.1"/>
    </source>
</evidence>
<protein>
    <submittedName>
        <fullName evidence="3">Uncharacterized protein</fullName>
    </submittedName>
</protein>
<evidence type="ECO:0000256" key="2">
    <source>
        <dbReference type="SAM" id="Phobius"/>
    </source>
</evidence>
<feature type="region of interest" description="Disordered" evidence="1">
    <location>
        <begin position="64"/>
        <end position="95"/>
    </location>
</feature>
<feature type="transmembrane region" description="Helical" evidence="2">
    <location>
        <begin position="6"/>
        <end position="25"/>
    </location>
</feature>
<evidence type="ECO:0000256" key="1">
    <source>
        <dbReference type="SAM" id="MobiDB-lite"/>
    </source>
</evidence>
<sequence>MFVVHGIEGLVLLVFFTVYLAITLARHRALNISGKKNTTKRCDSCPLGSNSISSGDFQLVPVKKARPVSSSNTTTGDKEKNKTKGSGIREQAERETMREFYAPIPSLQRVDDYPPLTRKYSIHRKAYASHYTSTWSSFKRKLATLQGRSQRHLSVGIESRNEDPQRTAQAPVRILAELISTRVYEMRTQLNAGKAPAATVTDHRTPLHFLSASAARFRAPSCFFKQTSFSEDTDCRVSSLTSTPGATMGCMRHIRHGHDFVFPLGAYAPPPHP</sequence>
<reference evidence="3" key="1">
    <citation type="submission" date="2023-03" db="EMBL/GenBank/DDBJ databases">
        <title>Massive genome expansion in bonnet fungi (Mycena s.s.) driven by repeated elements and novel gene families across ecological guilds.</title>
        <authorList>
            <consortium name="Lawrence Berkeley National Laboratory"/>
            <person name="Harder C.B."/>
            <person name="Miyauchi S."/>
            <person name="Viragh M."/>
            <person name="Kuo A."/>
            <person name="Thoen E."/>
            <person name="Andreopoulos B."/>
            <person name="Lu D."/>
            <person name="Skrede I."/>
            <person name="Drula E."/>
            <person name="Henrissat B."/>
            <person name="Morin E."/>
            <person name="Kohler A."/>
            <person name="Barry K."/>
            <person name="LaButti K."/>
            <person name="Morin E."/>
            <person name="Salamov A."/>
            <person name="Lipzen A."/>
            <person name="Mereny Z."/>
            <person name="Hegedus B."/>
            <person name="Baldrian P."/>
            <person name="Stursova M."/>
            <person name="Weitz H."/>
            <person name="Taylor A."/>
            <person name="Grigoriev I.V."/>
            <person name="Nagy L.G."/>
            <person name="Martin F."/>
            <person name="Kauserud H."/>
        </authorList>
    </citation>
    <scope>NUCLEOTIDE SEQUENCE</scope>
    <source>
        <strain evidence="3">CBHHK182m</strain>
    </source>
</reference>
<dbReference type="Proteomes" id="UP001215598">
    <property type="component" value="Unassembled WGS sequence"/>
</dbReference>
<keyword evidence="2" id="KW-0812">Transmembrane</keyword>
<keyword evidence="4" id="KW-1185">Reference proteome</keyword>
<name>A0AAD7J181_9AGAR</name>
<gene>
    <name evidence="3" type="ORF">B0H16DRAFT_1886492</name>
</gene>
<accession>A0AAD7J181</accession>
<dbReference type="AlphaFoldDB" id="A0AAD7J181"/>
<proteinExistence type="predicted"/>
<comment type="caution">
    <text evidence="3">The sequence shown here is derived from an EMBL/GenBank/DDBJ whole genome shotgun (WGS) entry which is preliminary data.</text>
</comment>
<keyword evidence="2" id="KW-1133">Transmembrane helix</keyword>
<organism evidence="3 4">
    <name type="scientific">Mycena metata</name>
    <dbReference type="NCBI Taxonomy" id="1033252"/>
    <lineage>
        <taxon>Eukaryota</taxon>
        <taxon>Fungi</taxon>
        <taxon>Dikarya</taxon>
        <taxon>Basidiomycota</taxon>
        <taxon>Agaricomycotina</taxon>
        <taxon>Agaricomycetes</taxon>
        <taxon>Agaricomycetidae</taxon>
        <taxon>Agaricales</taxon>
        <taxon>Marasmiineae</taxon>
        <taxon>Mycenaceae</taxon>
        <taxon>Mycena</taxon>
    </lineage>
</organism>
<keyword evidence="2" id="KW-0472">Membrane</keyword>